<dbReference type="AlphaFoldDB" id="A0A9N9JLB9"/>
<evidence type="ECO:0000313" key="1">
    <source>
        <dbReference type="EMBL" id="CAG8786674.1"/>
    </source>
</evidence>
<protein>
    <submittedName>
        <fullName evidence="1">5068_t:CDS:1</fullName>
    </submittedName>
</protein>
<keyword evidence="2" id="KW-1185">Reference proteome</keyword>
<gene>
    <name evidence="1" type="ORF">CPELLU_LOCUS16731</name>
</gene>
<feature type="non-terminal residue" evidence="1">
    <location>
        <position position="1"/>
    </location>
</feature>
<dbReference type="OrthoDB" id="6784354at2759"/>
<proteinExistence type="predicted"/>
<dbReference type="EMBL" id="CAJVQA010025634">
    <property type="protein sequence ID" value="CAG8786674.1"/>
    <property type="molecule type" value="Genomic_DNA"/>
</dbReference>
<sequence length="89" mass="9942">NELVNMDTLAGLDVLNTPLMILFTNTFIRSLPLVVILTLDETAYTFLEALNALKSVMPLTIFNKHGPRVGPEVIMIDDCKAERFALHNI</sequence>
<organism evidence="1 2">
    <name type="scientific">Cetraspora pellucida</name>
    <dbReference type="NCBI Taxonomy" id="1433469"/>
    <lineage>
        <taxon>Eukaryota</taxon>
        <taxon>Fungi</taxon>
        <taxon>Fungi incertae sedis</taxon>
        <taxon>Mucoromycota</taxon>
        <taxon>Glomeromycotina</taxon>
        <taxon>Glomeromycetes</taxon>
        <taxon>Diversisporales</taxon>
        <taxon>Gigasporaceae</taxon>
        <taxon>Cetraspora</taxon>
    </lineage>
</organism>
<name>A0A9N9JLB9_9GLOM</name>
<comment type="caution">
    <text evidence="1">The sequence shown here is derived from an EMBL/GenBank/DDBJ whole genome shotgun (WGS) entry which is preliminary data.</text>
</comment>
<accession>A0A9N9JLB9</accession>
<evidence type="ECO:0000313" key="2">
    <source>
        <dbReference type="Proteomes" id="UP000789759"/>
    </source>
</evidence>
<reference evidence="1" key="1">
    <citation type="submission" date="2021-06" db="EMBL/GenBank/DDBJ databases">
        <authorList>
            <person name="Kallberg Y."/>
            <person name="Tangrot J."/>
            <person name="Rosling A."/>
        </authorList>
    </citation>
    <scope>NUCLEOTIDE SEQUENCE</scope>
    <source>
        <strain evidence="1">FL966</strain>
    </source>
</reference>
<dbReference type="Proteomes" id="UP000789759">
    <property type="component" value="Unassembled WGS sequence"/>
</dbReference>